<evidence type="ECO:0000313" key="3">
    <source>
        <dbReference type="Proteomes" id="UP000580250"/>
    </source>
</evidence>
<proteinExistence type="predicted"/>
<feature type="transmembrane region" description="Helical" evidence="1">
    <location>
        <begin position="160"/>
        <end position="182"/>
    </location>
</feature>
<dbReference type="AlphaFoldDB" id="A0A6V7THV5"/>
<dbReference type="EMBL" id="CAJEWN010000001">
    <property type="protein sequence ID" value="CAD2122795.1"/>
    <property type="molecule type" value="Genomic_DNA"/>
</dbReference>
<comment type="caution">
    <text evidence="2">The sequence shown here is derived from an EMBL/GenBank/DDBJ whole genome shotgun (WGS) entry which is preliminary data.</text>
</comment>
<organism evidence="2 3">
    <name type="scientific">Meloidogyne enterolobii</name>
    <name type="common">Root-knot nematode worm</name>
    <name type="synonym">Meloidogyne mayaguensis</name>
    <dbReference type="NCBI Taxonomy" id="390850"/>
    <lineage>
        <taxon>Eukaryota</taxon>
        <taxon>Metazoa</taxon>
        <taxon>Ecdysozoa</taxon>
        <taxon>Nematoda</taxon>
        <taxon>Chromadorea</taxon>
        <taxon>Rhabditida</taxon>
        <taxon>Tylenchina</taxon>
        <taxon>Tylenchomorpha</taxon>
        <taxon>Tylenchoidea</taxon>
        <taxon>Meloidogynidae</taxon>
        <taxon>Meloidogyninae</taxon>
        <taxon>Meloidogyne</taxon>
    </lineage>
</organism>
<reference evidence="2 3" key="1">
    <citation type="submission" date="2020-08" db="EMBL/GenBank/DDBJ databases">
        <authorList>
            <person name="Koutsovoulos G."/>
            <person name="Danchin GJ E."/>
        </authorList>
    </citation>
    <scope>NUCLEOTIDE SEQUENCE [LARGE SCALE GENOMIC DNA]</scope>
</reference>
<feature type="transmembrane region" description="Helical" evidence="1">
    <location>
        <begin position="100"/>
        <end position="126"/>
    </location>
</feature>
<evidence type="ECO:0000256" key="1">
    <source>
        <dbReference type="SAM" id="Phobius"/>
    </source>
</evidence>
<feature type="transmembrane region" description="Helical" evidence="1">
    <location>
        <begin position="42"/>
        <end position="64"/>
    </location>
</feature>
<sequence length="201" mass="23276">MMFINPRHVDVDCYDDEEDTEKGKQRGRQRSSRERDGFENGYLQRITLILVCIYLFISICLALFYYPLSILSVVPFPLIVVTVTIFAAMNRKGDEITTLWFCAIASGFGAFGKLVAIIVFSSIFGFTKGVEVENRRRGGMQSVPHTQEEVSKNELWLTQFFIVLLAAEASIMVTIICIRCNFRFFKKFMRILKLYFLRKIF</sequence>
<dbReference type="OrthoDB" id="5851518at2759"/>
<evidence type="ECO:0000313" key="2">
    <source>
        <dbReference type="EMBL" id="CAD2122795.1"/>
    </source>
</evidence>
<name>A0A6V7THV5_MELEN</name>
<keyword evidence="1" id="KW-1133">Transmembrane helix</keyword>
<dbReference type="Proteomes" id="UP000580250">
    <property type="component" value="Unassembled WGS sequence"/>
</dbReference>
<keyword evidence="1" id="KW-0812">Transmembrane</keyword>
<keyword evidence="1" id="KW-0472">Membrane</keyword>
<feature type="transmembrane region" description="Helical" evidence="1">
    <location>
        <begin position="70"/>
        <end position="88"/>
    </location>
</feature>
<protein>
    <submittedName>
        <fullName evidence="2">Uncharacterized protein</fullName>
    </submittedName>
</protein>
<gene>
    <name evidence="2" type="ORF">MENT_LOCUS316</name>
</gene>
<accession>A0A6V7THV5</accession>